<dbReference type="EMBL" id="CAMAPF010001139">
    <property type="protein sequence ID" value="CAH9147801.1"/>
    <property type="molecule type" value="Genomic_DNA"/>
</dbReference>
<evidence type="ECO:0000313" key="2">
    <source>
        <dbReference type="Proteomes" id="UP001152523"/>
    </source>
</evidence>
<protein>
    <submittedName>
        <fullName evidence="1">Uncharacterized protein</fullName>
    </submittedName>
</protein>
<proteinExistence type="predicted"/>
<evidence type="ECO:0000313" key="1">
    <source>
        <dbReference type="EMBL" id="CAH9147801.1"/>
    </source>
</evidence>
<accession>A0AAV0GIL3</accession>
<reference evidence="1" key="1">
    <citation type="submission" date="2022-07" db="EMBL/GenBank/DDBJ databases">
        <authorList>
            <person name="Macas J."/>
            <person name="Novak P."/>
            <person name="Neumann P."/>
        </authorList>
    </citation>
    <scope>NUCLEOTIDE SEQUENCE</scope>
</reference>
<gene>
    <name evidence="1" type="ORF">CEPIT_LOCUS44008</name>
</gene>
<keyword evidence="2" id="KW-1185">Reference proteome</keyword>
<dbReference type="AlphaFoldDB" id="A0AAV0GIL3"/>
<dbReference type="Proteomes" id="UP001152523">
    <property type="component" value="Unassembled WGS sequence"/>
</dbReference>
<comment type="caution">
    <text evidence="1">The sequence shown here is derived from an EMBL/GenBank/DDBJ whole genome shotgun (WGS) entry which is preliminary data.</text>
</comment>
<sequence length="138" mass="15953">MCNLPYHIGCYSPLGPNILIWMYPPLGVNIKELYYYKYMASLDIGITHLIFTSPIFNKAKNIMSSFPAFYKSINEDEDEDEDEEAYSDRMRMALMASLVATSSNSSRDYIDDRGREAGHRLLMDDYWNPNPTYNIPPT</sequence>
<organism evidence="1 2">
    <name type="scientific">Cuscuta epithymum</name>
    <dbReference type="NCBI Taxonomy" id="186058"/>
    <lineage>
        <taxon>Eukaryota</taxon>
        <taxon>Viridiplantae</taxon>
        <taxon>Streptophyta</taxon>
        <taxon>Embryophyta</taxon>
        <taxon>Tracheophyta</taxon>
        <taxon>Spermatophyta</taxon>
        <taxon>Magnoliopsida</taxon>
        <taxon>eudicotyledons</taxon>
        <taxon>Gunneridae</taxon>
        <taxon>Pentapetalae</taxon>
        <taxon>asterids</taxon>
        <taxon>lamiids</taxon>
        <taxon>Solanales</taxon>
        <taxon>Convolvulaceae</taxon>
        <taxon>Cuscuteae</taxon>
        <taxon>Cuscuta</taxon>
        <taxon>Cuscuta subgen. Cuscuta</taxon>
    </lineage>
</organism>
<name>A0AAV0GIL3_9ASTE</name>